<accession>A0ABW0JMQ5</accession>
<name>A0ABW0JMQ5_9GAMM</name>
<proteinExistence type="predicted"/>
<comment type="caution">
    <text evidence="1">The sequence shown here is derived from an EMBL/GenBank/DDBJ whole genome shotgun (WGS) entry which is preliminary data.</text>
</comment>
<evidence type="ECO:0000313" key="1">
    <source>
        <dbReference type="EMBL" id="MFC5437116.1"/>
    </source>
</evidence>
<dbReference type="Proteomes" id="UP001596013">
    <property type="component" value="Unassembled WGS sequence"/>
</dbReference>
<reference evidence="2" key="1">
    <citation type="journal article" date="2019" name="Int. J. Syst. Evol. Microbiol.">
        <title>The Global Catalogue of Microorganisms (GCM) 10K type strain sequencing project: providing services to taxonomists for standard genome sequencing and annotation.</title>
        <authorList>
            <consortium name="The Broad Institute Genomics Platform"/>
            <consortium name="The Broad Institute Genome Sequencing Center for Infectious Disease"/>
            <person name="Wu L."/>
            <person name="Ma J."/>
        </authorList>
    </citation>
    <scope>NUCLEOTIDE SEQUENCE [LARGE SCALE GENOMIC DNA]</scope>
    <source>
        <strain evidence="2">JCM 17130</strain>
    </source>
</reference>
<dbReference type="EMBL" id="JBHSMK010000005">
    <property type="protein sequence ID" value="MFC5437116.1"/>
    <property type="molecule type" value="Genomic_DNA"/>
</dbReference>
<evidence type="ECO:0008006" key="3">
    <source>
        <dbReference type="Google" id="ProtNLM"/>
    </source>
</evidence>
<dbReference type="RefSeq" id="WP_377305200.1">
    <property type="nucleotide sequence ID" value="NZ_JBHSMK010000005.1"/>
</dbReference>
<organism evidence="1 2">
    <name type="scientific">Rhodanobacter umsongensis</name>
    <dbReference type="NCBI Taxonomy" id="633153"/>
    <lineage>
        <taxon>Bacteria</taxon>
        <taxon>Pseudomonadati</taxon>
        <taxon>Pseudomonadota</taxon>
        <taxon>Gammaproteobacteria</taxon>
        <taxon>Lysobacterales</taxon>
        <taxon>Rhodanobacteraceae</taxon>
        <taxon>Rhodanobacter</taxon>
    </lineage>
</organism>
<keyword evidence="2" id="KW-1185">Reference proteome</keyword>
<protein>
    <recommendedName>
        <fullName evidence="3">TetR family transcriptional regulator</fullName>
    </recommendedName>
</protein>
<gene>
    <name evidence="1" type="ORF">ACFPME_11140</name>
</gene>
<sequence>MIGAAERKIEKYRRQYDDAATTMQTAVTEAGLRAVVHVVMAETGATSEHAVRAEVKAQGALRKLLDGSGRLVVSVARTALADPFAPGAFDAATYAIGKLLAEAWRLRGGER</sequence>
<evidence type="ECO:0000313" key="2">
    <source>
        <dbReference type="Proteomes" id="UP001596013"/>
    </source>
</evidence>